<keyword evidence="4 11" id="KW-0863">Zinc-finger</keyword>
<evidence type="ECO:0000259" key="13">
    <source>
        <dbReference type="PROSITE" id="PS51843"/>
    </source>
</evidence>
<dbReference type="GO" id="GO:0008270">
    <property type="term" value="F:zinc ion binding"/>
    <property type="evidence" value="ECO:0007669"/>
    <property type="project" value="UniProtKB-KW"/>
</dbReference>
<evidence type="ECO:0000256" key="8">
    <source>
        <dbReference type="ARBA" id="ARBA00023163"/>
    </source>
</evidence>
<evidence type="ECO:0000256" key="9">
    <source>
        <dbReference type="ARBA" id="ARBA00023170"/>
    </source>
</evidence>
<dbReference type="GO" id="GO:0000978">
    <property type="term" value="F:RNA polymerase II cis-regulatory region sequence-specific DNA binding"/>
    <property type="evidence" value="ECO:0007669"/>
    <property type="project" value="InterPro"/>
</dbReference>
<keyword evidence="8 11" id="KW-0804">Transcription</keyword>
<evidence type="ECO:0000256" key="11">
    <source>
        <dbReference type="RuleBase" id="RU004334"/>
    </source>
</evidence>
<feature type="domain" description="NR LBD" evidence="13">
    <location>
        <begin position="210"/>
        <end position="587"/>
    </location>
</feature>
<evidence type="ECO:0000259" key="12">
    <source>
        <dbReference type="PROSITE" id="PS51030"/>
    </source>
</evidence>
<evidence type="ECO:0000313" key="15">
    <source>
        <dbReference type="Proteomes" id="UP000614601"/>
    </source>
</evidence>
<dbReference type="EMBL" id="CAJFDH010000004">
    <property type="protein sequence ID" value="CAD5220816.1"/>
    <property type="molecule type" value="Genomic_DNA"/>
</dbReference>
<keyword evidence="5 11" id="KW-0862">Zinc</keyword>
<keyword evidence="7 11" id="KW-0238">DNA-binding</keyword>
<dbReference type="AlphaFoldDB" id="A0A811L108"/>
<evidence type="ECO:0008006" key="16">
    <source>
        <dbReference type="Google" id="ProtNLM"/>
    </source>
</evidence>
<dbReference type="SUPFAM" id="SSF48508">
    <property type="entry name" value="Nuclear receptor ligand-binding domain"/>
    <property type="match status" value="1"/>
</dbReference>
<dbReference type="PROSITE" id="PS00031">
    <property type="entry name" value="NUCLEAR_REC_DBD_1"/>
    <property type="match status" value="1"/>
</dbReference>
<keyword evidence="15" id="KW-1185">Reference proteome</keyword>
<evidence type="ECO:0000256" key="4">
    <source>
        <dbReference type="ARBA" id="ARBA00022771"/>
    </source>
</evidence>
<dbReference type="SUPFAM" id="SSF57716">
    <property type="entry name" value="Glucocorticoid receptor-like (DNA-binding domain)"/>
    <property type="match status" value="1"/>
</dbReference>
<evidence type="ECO:0000313" key="14">
    <source>
        <dbReference type="EMBL" id="CAD5220816.1"/>
    </source>
</evidence>
<accession>A0A811L108</accession>
<dbReference type="GO" id="GO:0003700">
    <property type="term" value="F:DNA-binding transcription factor activity"/>
    <property type="evidence" value="ECO:0007669"/>
    <property type="project" value="InterPro"/>
</dbReference>
<dbReference type="PANTHER" id="PTHR24083">
    <property type="entry name" value="NUCLEAR HORMONE RECEPTOR"/>
    <property type="match status" value="1"/>
</dbReference>
<evidence type="ECO:0000256" key="3">
    <source>
        <dbReference type="ARBA" id="ARBA00022723"/>
    </source>
</evidence>
<evidence type="ECO:0000256" key="1">
    <source>
        <dbReference type="ARBA" id="ARBA00004123"/>
    </source>
</evidence>
<evidence type="ECO:0000256" key="2">
    <source>
        <dbReference type="ARBA" id="ARBA00005993"/>
    </source>
</evidence>
<gene>
    <name evidence="14" type="ORF">BOKJ2_LOCUS9133</name>
</gene>
<evidence type="ECO:0000256" key="5">
    <source>
        <dbReference type="ARBA" id="ARBA00022833"/>
    </source>
</evidence>
<protein>
    <recommendedName>
        <fullName evidence="16">Nuclear receptor domain-containing protein</fullName>
    </recommendedName>
</protein>
<evidence type="ECO:0000256" key="10">
    <source>
        <dbReference type="ARBA" id="ARBA00023242"/>
    </source>
</evidence>
<keyword evidence="6 11" id="KW-0805">Transcription regulation</keyword>
<evidence type="ECO:0000256" key="6">
    <source>
        <dbReference type="ARBA" id="ARBA00023015"/>
    </source>
</evidence>
<dbReference type="SMART" id="SM00430">
    <property type="entry name" value="HOLI"/>
    <property type="match status" value="1"/>
</dbReference>
<comment type="caution">
    <text evidence="14">The sequence shown here is derived from an EMBL/GenBank/DDBJ whole genome shotgun (WGS) entry which is preliminary data.</text>
</comment>
<organism evidence="14 15">
    <name type="scientific">Bursaphelenchus okinawaensis</name>
    <dbReference type="NCBI Taxonomy" id="465554"/>
    <lineage>
        <taxon>Eukaryota</taxon>
        <taxon>Metazoa</taxon>
        <taxon>Ecdysozoa</taxon>
        <taxon>Nematoda</taxon>
        <taxon>Chromadorea</taxon>
        <taxon>Rhabditida</taxon>
        <taxon>Tylenchina</taxon>
        <taxon>Tylenchomorpha</taxon>
        <taxon>Aphelenchoidea</taxon>
        <taxon>Aphelenchoididae</taxon>
        <taxon>Bursaphelenchus</taxon>
    </lineage>
</organism>
<dbReference type="Gene3D" id="1.10.565.10">
    <property type="entry name" value="Retinoid X Receptor"/>
    <property type="match status" value="1"/>
</dbReference>
<dbReference type="InterPro" id="IPR049636">
    <property type="entry name" value="HNF4-like_DBD"/>
</dbReference>
<dbReference type="Pfam" id="PF00104">
    <property type="entry name" value="Hormone_recep"/>
    <property type="match status" value="1"/>
</dbReference>
<comment type="similarity">
    <text evidence="2 11">Belongs to the nuclear hormone receptor family.</text>
</comment>
<reference evidence="14" key="1">
    <citation type="submission" date="2020-09" db="EMBL/GenBank/DDBJ databases">
        <authorList>
            <person name="Kikuchi T."/>
        </authorList>
    </citation>
    <scope>NUCLEOTIDE SEQUENCE</scope>
    <source>
        <strain evidence="14">SH1</strain>
    </source>
</reference>
<proteinExistence type="inferred from homology"/>
<keyword evidence="9 11" id="KW-0675">Receptor</keyword>
<dbReference type="PROSITE" id="PS51843">
    <property type="entry name" value="NR_LBD"/>
    <property type="match status" value="1"/>
</dbReference>
<keyword evidence="10 11" id="KW-0539">Nucleus</keyword>
<name>A0A811L108_9BILA</name>
<dbReference type="PROSITE" id="PS51030">
    <property type="entry name" value="NUCLEAR_REC_DBD_2"/>
    <property type="match status" value="1"/>
</dbReference>
<dbReference type="SMART" id="SM00399">
    <property type="entry name" value="ZnF_C4"/>
    <property type="match status" value="1"/>
</dbReference>
<dbReference type="InterPro" id="IPR000536">
    <property type="entry name" value="Nucl_hrmn_rcpt_lig-bd"/>
</dbReference>
<dbReference type="Pfam" id="PF00105">
    <property type="entry name" value="zf-C4"/>
    <property type="match status" value="1"/>
</dbReference>
<dbReference type="Gene3D" id="3.30.50.10">
    <property type="entry name" value="Erythroid Transcription Factor GATA-1, subunit A"/>
    <property type="match status" value="1"/>
</dbReference>
<dbReference type="InterPro" id="IPR013088">
    <property type="entry name" value="Znf_NHR/GATA"/>
</dbReference>
<dbReference type="Proteomes" id="UP000614601">
    <property type="component" value="Unassembled WGS sequence"/>
</dbReference>
<dbReference type="InterPro" id="IPR050274">
    <property type="entry name" value="Nuclear_hormone_rcpt_NR2"/>
</dbReference>
<dbReference type="OrthoDB" id="5807088at2759"/>
<dbReference type="CDD" id="cd06960">
    <property type="entry name" value="NR_DBD_HNF4A"/>
    <property type="match status" value="1"/>
</dbReference>
<feature type="domain" description="Nuclear receptor" evidence="12">
    <location>
        <begin position="41"/>
        <end position="116"/>
    </location>
</feature>
<dbReference type="GO" id="GO:0005634">
    <property type="term" value="C:nucleus"/>
    <property type="evidence" value="ECO:0007669"/>
    <property type="project" value="UniProtKB-SubCell"/>
</dbReference>
<dbReference type="InterPro" id="IPR001628">
    <property type="entry name" value="Znf_hrmn_rcpt"/>
</dbReference>
<comment type="subcellular location">
    <subcellularLocation>
        <location evidence="1 11">Nucleus</location>
    </subcellularLocation>
</comment>
<dbReference type="InterPro" id="IPR035500">
    <property type="entry name" value="NHR-like_dom_sf"/>
</dbReference>
<keyword evidence="3 11" id="KW-0479">Metal-binding</keyword>
<dbReference type="Proteomes" id="UP000783686">
    <property type="component" value="Unassembled WGS sequence"/>
</dbReference>
<dbReference type="EMBL" id="CAJFCW020000004">
    <property type="protein sequence ID" value="CAG9114170.1"/>
    <property type="molecule type" value="Genomic_DNA"/>
</dbReference>
<dbReference type="PRINTS" id="PR00047">
    <property type="entry name" value="STROIDFINGER"/>
</dbReference>
<sequence length="587" mass="66123">MASTHIVGVDGEGLVYYGFGGEKIILKCLVSQEDLQAELGVNSCWVCSSPSNGIHFKAVSCAACNAFFRRSIASRRVYLCRKNGDCEISKNVRCLCRACRLKKCVFVGMDAKVVQPQRGQMSENDGVTVKKEVLKKTIKIENKTSPCSEDSTMRSDCESVLSLKLLSDKSSPYNPESFKTCDSSPSTSSHSHFQFKIIDVGLTAYRKLLNRRRIIYTTTSLYDMMAGIEPPFRKHCSADHHRLESAQIRTWVTNAIEFFDSFAFLKELEVKERCNMFKEFLLNFISLEKYYLSYKMGGAVQNRIYCQDYVYIDLNELIETTNEKQETLSNPVKQSEIYATGRVKNDSIKASSLTHSDKPLSSTHLTKASSEFVGSLVDNIETVNAIENSLIQLGTSSQTADTSRTGVLDSTLKISEMPVDTIATSSVNKRLKTDSVGSVESNVSTKTSKNLKMDQMMDKTTTNKINLPDCIKAMELLVRPMHELQMDDTEFICCTVSIMFDTNIVNANPAIKELSKKVRNQLYQEWFHYYAALGYNHDEAAIRMGNALLIGPTLIEFVNHVKQNFHLMRVFGDSDDYDKVLNDIFMP</sequence>
<evidence type="ECO:0000256" key="7">
    <source>
        <dbReference type="ARBA" id="ARBA00023125"/>
    </source>
</evidence>